<dbReference type="PANTHER" id="PTHR21700">
    <property type="entry name" value="TRANSTHYRETIN-LIKE FAMILY PROTEIN-RELATED"/>
    <property type="match status" value="1"/>
</dbReference>
<dbReference type="AlphaFoldDB" id="A0A915KQL5"/>
<feature type="signal peptide" evidence="2">
    <location>
        <begin position="1"/>
        <end position="20"/>
    </location>
</feature>
<proteinExistence type="inferred from homology"/>
<evidence type="ECO:0000313" key="4">
    <source>
        <dbReference type="WBParaSite" id="nRc.2.0.1.t39993-RA"/>
    </source>
</evidence>
<dbReference type="WBParaSite" id="nRc.2.0.1.t39993-RA">
    <property type="protein sequence ID" value="nRc.2.0.1.t39993-RA"/>
    <property type="gene ID" value="nRc.2.0.1.g39993"/>
</dbReference>
<sequence length="149" mass="16113">MAKVAVCLLLICCLALTLQAAKECLTVRGRVRCSSNVPIFIQLVDEDGTSSNDLMDETYPSKISGAFQASGCASDPVGHIDPELHIYHKCKGNELKKVKLILPVLAINKEYNYTDVIDLSGPFSSEEKVKKFPSSAKPCAGLGVTKKPK</sequence>
<dbReference type="Pfam" id="PF01060">
    <property type="entry name" value="TTR-52"/>
    <property type="match status" value="1"/>
</dbReference>
<organism evidence="3 4">
    <name type="scientific">Romanomermis culicivorax</name>
    <name type="common">Nematode worm</name>
    <dbReference type="NCBI Taxonomy" id="13658"/>
    <lineage>
        <taxon>Eukaryota</taxon>
        <taxon>Metazoa</taxon>
        <taxon>Ecdysozoa</taxon>
        <taxon>Nematoda</taxon>
        <taxon>Enoplea</taxon>
        <taxon>Dorylaimia</taxon>
        <taxon>Mermithida</taxon>
        <taxon>Mermithoidea</taxon>
        <taxon>Mermithidae</taxon>
        <taxon>Romanomermis</taxon>
    </lineage>
</organism>
<accession>A0A915KQL5</accession>
<reference evidence="4" key="1">
    <citation type="submission" date="2022-11" db="UniProtKB">
        <authorList>
            <consortium name="WormBaseParasite"/>
        </authorList>
    </citation>
    <scope>IDENTIFICATION</scope>
</reference>
<evidence type="ECO:0000313" key="3">
    <source>
        <dbReference type="Proteomes" id="UP000887565"/>
    </source>
</evidence>
<dbReference type="InterPro" id="IPR038479">
    <property type="entry name" value="Transthyretin-like_sf"/>
</dbReference>
<protein>
    <submittedName>
        <fullName evidence="4">Transthyretin-like protein 46</fullName>
    </submittedName>
</protein>
<dbReference type="Proteomes" id="UP000887565">
    <property type="component" value="Unplaced"/>
</dbReference>
<dbReference type="GO" id="GO:0009986">
    <property type="term" value="C:cell surface"/>
    <property type="evidence" value="ECO:0007669"/>
    <property type="project" value="InterPro"/>
</dbReference>
<dbReference type="InterPro" id="IPR001534">
    <property type="entry name" value="Transthyretin-like"/>
</dbReference>
<keyword evidence="2" id="KW-0732">Signal</keyword>
<evidence type="ECO:0000256" key="2">
    <source>
        <dbReference type="SAM" id="SignalP"/>
    </source>
</evidence>
<comment type="similarity">
    <text evidence="1">Belongs to the nematode transthyretin-like family.</text>
</comment>
<keyword evidence="3" id="KW-1185">Reference proteome</keyword>
<dbReference type="PANTHER" id="PTHR21700:SF46">
    <property type="entry name" value="TRANSTHYRETIN-LIKE PROTEIN 52"/>
    <property type="match status" value="1"/>
</dbReference>
<dbReference type="Gene3D" id="2.60.40.3330">
    <property type="match status" value="1"/>
</dbReference>
<feature type="chain" id="PRO_5037931707" evidence="2">
    <location>
        <begin position="21"/>
        <end position="149"/>
    </location>
</feature>
<name>A0A915KQL5_ROMCU</name>
<evidence type="ECO:0000256" key="1">
    <source>
        <dbReference type="ARBA" id="ARBA00010112"/>
    </source>
</evidence>